<evidence type="ECO:0000313" key="8">
    <source>
        <dbReference type="EMBL" id="EHK75264.1"/>
    </source>
</evidence>
<accession>H0G639</accession>
<dbReference type="PATRIC" id="fig|1107881.3.peg.5022"/>
<evidence type="ECO:0000256" key="2">
    <source>
        <dbReference type="ARBA" id="ARBA00010270"/>
    </source>
</evidence>
<keyword evidence="4" id="KW-1003">Cell membrane</keyword>
<dbReference type="Proteomes" id="UP000004038">
    <property type="component" value="Unassembled WGS sequence"/>
</dbReference>
<dbReference type="AlphaFoldDB" id="H0G639"/>
<sequence length="140" mass="16586">MMSRKWLSGALAAIVLAASAVPSQAFTPLPPRVAAESAVTDVQYAPRRGYYRYGDFYYYNGHRGYRYQRPGYRYYRGWWYPGAAFRPGIVIERRPAVRPPVRYGSRHVQWCYDRYRSYRAYDNSYQPYNGPRRQCYSPYS</sequence>
<evidence type="ECO:0000256" key="3">
    <source>
        <dbReference type="ARBA" id="ARBA00020552"/>
    </source>
</evidence>
<name>H0G639_RHIML</name>
<comment type="subcellular location">
    <subcellularLocation>
        <location evidence="1">Membrane</location>
        <topology evidence="1">Single-pass membrane protein</topology>
    </subcellularLocation>
</comment>
<dbReference type="GO" id="GO:0016020">
    <property type="term" value="C:membrane"/>
    <property type="evidence" value="ECO:0007669"/>
    <property type="project" value="UniProtKB-SubCell"/>
</dbReference>
<feature type="chain" id="PRO_5003533083" description="Lectin-like protein BA14k" evidence="7">
    <location>
        <begin position="26"/>
        <end position="140"/>
    </location>
</feature>
<evidence type="ECO:0000256" key="1">
    <source>
        <dbReference type="ARBA" id="ARBA00004167"/>
    </source>
</evidence>
<gene>
    <name evidence="8" type="ORF">SM0020_24780</name>
</gene>
<protein>
    <recommendedName>
        <fullName evidence="3">Lectin-like protein BA14k</fullName>
    </recommendedName>
</protein>
<comment type="similarity">
    <text evidence="2">Belongs to the BA14k family.</text>
</comment>
<evidence type="ECO:0000256" key="7">
    <source>
        <dbReference type="SAM" id="SignalP"/>
    </source>
</evidence>
<reference evidence="8 9" key="1">
    <citation type="journal article" date="2012" name="J. Bacteriol.">
        <title>Draft Genome Sequence of Sinorhizobium meliloti CCNWSX0020, a Nitrogen-Fixing Symbiont with Copper Tolerance Capability Isolated from Lead-Zinc Mine Tailings.</title>
        <authorList>
            <person name="Li Z."/>
            <person name="Ma Z."/>
            <person name="Hao X."/>
            <person name="Wei G."/>
        </authorList>
    </citation>
    <scope>NUCLEOTIDE SEQUENCE [LARGE SCALE GENOMIC DNA]</scope>
    <source>
        <strain evidence="8 9">CCNWSX0020</strain>
    </source>
</reference>
<keyword evidence="5" id="KW-0430">Lectin</keyword>
<dbReference type="EMBL" id="AGVV01000064">
    <property type="protein sequence ID" value="EHK75264.1"/>
    <property type="molecule type" value="Genomic_DNA"/>
</dbReference>
<keyword evidence="4" id="KW-0472">Membrane</keyword>
<dbReference type="GO" id="GO:0030246">
    <property type="term" value="F:carbohydrate binding"/>
    <property type="evidence" value="ECO:0007669"/>
    <property type="project" value="UniProtKB-KW"/>
</dbReference>
<evidence type="ECO:0000313" key="9">
    <source>
        <dbReference type="Proteomes" id="UP000004038"/>
    </source>
</evidence>
<dbReference type="InterPro" id="IPR012413">
    <property type="entry name" value="BA14K"/>
</dbReference>
<organism evidence="8 9">
    <name type="scientific">Sinorhizobium meliloti CCNWSX0020</name>
    <dbReference type="NCBI Taxonomy" id="1107881"/>
    <lineage>
        <taxon>Bacteria</taxon>
        <taxon>Pseudomonadati</taxon>
        <taxon>Pseudomonadota</taxon>
        <taxon>Alphaproteobacteria</taxon>
        <taxon>Hyphomicrobiales</taxon>
        <taxon>Rhizobiaceae</taxon>
        <taxon>Sinorhizobium/Ensifer group</taxon>
        <taxon>Sinorhizobium</taxon>
    </lineage>
</organism>
<proteinExistence type="inferred from homology"/>
<feature type="signal peptide" evidence="7">
    <location>
        <begin position="1"/>
        <end position="25"/>
    </location>
</feature>
<evidence type="ECO:0000256" key="5">
    <source>
        <dbReference type="ARBA" id="ARBA00022734"/>
    </source>
</evidence>
<evidence type="ECO:0000256" key="6">
    <source>
        <dbReference type="ARBA" id="ARBA00025321"/>
    </source>
</evidence>
<keyword evidence="7" id="KW-0732">Signal</keyword>
<evidence type="ECO:0000256" key="4">
    <source>
        <dbReference type="ARBA" id="ARBA00022475"/>
    </source>
</evidence>
<comment type="function">
    <text evidence="6">Has immunoglobulin-binding and hemagglutination properties, and can bind to mannose. Essential for virulence. May be involved in LPS biosynthesis or polysaccharide transport.</text>
</comment>
<dbReference type="Pfam" id="PF07886">
    <property type="entry name" value="BA14K"/>
    <property type="match status" value="1"/>
</dbReference>